<protein>
    <submittedName>
        <fullName evidence="1">Uncharacterized protein</fullName>
    </submittedName>
</protein>
<sequence length="76" mass="8724">MAFGGLLEGFLAEKNFDEPRHRRHLRMEMAARRSLTESSNDKLIVKKLSTASVPSYKYSWPMSVSRGKFLLHLALD</sequence>
<reference evidence="1 2" key="1">
    <citation type="submission" date="2018-11" db="EMBL/GenBank/DDBJ databases">
        <authorList>
            <consortium name="Pathogen Informatics"/>
        </authorList>
    </citation>
    <scope>NUCLEOTIDE SEQUENCE [LARGE SCALE GENOMIC DNA]</scope>
</reference>
<accession>A0A3P7I0A0</accession>
<name>A0A3P7I0A0_STRVU</name>
<dbReference type="OrthoDB" id="5831303at2759"/>
<gene>
    <name evidence="1" type="ORF">SVUK_LOCUS918</name>
</gene>
<proteinExistence type="predicted"/>
<organism evidence="1 2">
    <name type="scientific">Strongylus vulgaris</name>
    <name type="common">Blood worm</name>
    <dbReference type="NCBI Taxonomy" id="40348"/>
    <lineage>
        <taxon>Eukaryota</taxon>
        <taxon>Metazoa</taxon>
        <taxon>Ecdysozoa</taxon>
        <taxon>Nematoda</taxon>
        <taxon>Chromadorea</taxon>
        <taxon>Rhabditida</taxon>
        <taxon>Rhabditina</taxon>
        <taxon>Rhabditomorpha</taxon>
        <taxon>Strongyloidea</taxon>
        <taxon>Strongylidae</taxon>
        <taxon>Strongylus</taxon>
    </lineage>
</organism>
<dbReference type="AlphaFoldDB" id="A0A3P7I0A0"/>
<keyword evidence="2" id="KW-1185">Reference proteome</keyword>
<evidence type="ECO:0000313" key="1">
    <source>
        <dbReference type="EMBL" id="VDM65920.1"/>
    </source>
</evidence>
<dbReference type="Proteomes" id="UP000270094">
    <property type="component" value="Unassembled WGS sequence"/>
</dbReference>
<dbReference type="EMBL" id="UYYB01001679">
    <property type="protein sequence ID" value="VDM65920.1"/>
    <property type="molecule type" value="Genomic_DNA"/>
</dbReference>
<evidence type="ECO:0000313" key="2">
    <source>
        <dbReference type="Proteomes" id="UP000270094"/>
    </source>
</evidence>